<name>A0A9J6FLZ9_HAELO</name>
<evidence type="ECO:0000259" key="3">
    <source>
        <dbReference type="Pfam" id="PF00076"/>
    </source>
</evidence>
<keyword evidence="6" id="KW-1185">Reference proteome</keyword>
<evidence type="ECO:0000313" key="5">
    <source>
        <dbReference type="EMBL" id="KAH9364154.1"/>
    </source>
</evidence>
<feature type="compositionally biased region" description="Low complexity" evidence="2">
    <location>
        <begin position="202"/>
        <end position="216"/>
    </location>
</feature>
<dbReference type="InterPro" id="IPR024675">
    <property type="entry name" value="eIF3g_N"/>
</dbReference>
<keyword evidence="1" id="KW-0694">RNA-binding</keyword>
<dbReference type="Gene3D" id="3.30.70.330">
    <property type="match status" value="1"/>
</dbReference>
<feature type="compositionally biased region" description="Low complexity" evidence="2">
    <location>
        <begin position="309"/>
        <end position="321"/>
    </location>
</feature>
<dbReference type="EMBL" id="JABSTR010000002">
    <property type="protein sequence ID" value="KAH9364154.1"/>
    <property type="molecule type" value="Genomic_DNA"/>
</dbReference>
<evidence type="ECO:0000259" key="4">
    <source>
        <dbReference type="Pfam" id="PF12353"/>
    </source>
</evidence>
<feature type="region of interest" description="Disordered" evidence="2">
    <location>
        <begin position="309"/>
        <end position="333"/>
    </location>
</feature>
<dbReference type="GO" id="GO:0003723">
    <property type="term" value="F:RNA binding"/>
    <property type="evidence" value="ECO:0007669"/>
    <property type="project" value="UniProtKB-KW"/>
</dbReference>
<evidence type="ECO:0000256" key="1">
    <source>
        <dbReference type="ARBA" id="ARBA00022884"/>
    </source>
</evidence>
<dbReference type="InterPro" id="IPR012677">
    <property type="entry name" value="Nucleotide-bd_a/b_plait_sf"/>
</dbReference>
<sequence length="419" mass="44908">MANNEQRTFIYLNFDIDPFTAELVFPQGVPKGGSVCLVFGALRKGEPINKATKLTEEFALRKGEPINKATKLTEEFAHMVSGKVRVSSPLVEGGPQCFMRISLVKDGAQMPPVPRPNETVSLPKKPVPPPQQQKKVPPHQFPLAVDANVEDENEEDVDGVVGPSGRAGRKARATARSRVLAEPTGQVPAEANGDAEDGSGSEGEASVSSRPSSSFDDFGDGAGAVSDGDELRKKFGAAKNDPPGPNAATTVVGQEIPLQFVSSQERETSPEEDPLAKCRICKENHWTVHCPFKDKMALPEQLKEESKPLALASGSSAAPSKVKGKGKSGKYIPPTMHEGADQCSASMSQSRTRGVAGTIRVTNLSEDVHHSDLRDLFRPFGQLARIYLVKNKVTGQSKVGTGHVHLPLNLSTLAWPLIV</sequence>
<feature type="domain" description="RRM" evidence="3">
    <location>
        <begin position="359"/>
        <end position="398"/>
    </location>
</feature>
<feature type="region of interest" description="Disordered" evidence="2">
    <location>
        <begin position="107"/>
        <end position="249"/>
    </location>
</feature>
<dbReference type="AlphaFoldDB" id="A0A9J6FLZ9"/>
<dbReference type="InterPro" id="IPR000504">
    <property type="entry name" value="RRM_dom"/>
</dbReference>
<comment type="caution">
    <text evidence="5">The sequence shown here is derived from an EMBL/GenBank/DDBJ whole genome shotgun (WGS) entry which is preliminary data.</text>
</comment>
<dbReference type="SUPFAM" id="SSF54928">
    <property type="entry name" value="RNA-binding domain, RBD"/>
    <property type="match status" value="1"/>
</dbReference>
<accession>A0A9J6FLZ9</accession>
<dbReference type="Pfam" id="PF00076">
    <property type="entry name" value="RRM_1"/>
    <property type="match status" value="1"/>
</dbReference>
<evidence type="ECO:0000313" key="6">
    <source>
        <dbReference type="Proteomes" id="UP000821853"/>
    </source>
</evidence>
<organism evidence="5 6">
    <name type="scientific">Haemaphysalis longicornis</name>
    <name type="common">Bush tick</name>
    <dbReference type="NCBI Taxonomy" id="44386"/>
    <lineage>
        <taxon>Eukaryota</taxon>
        <taxon>Metazoa</taxon>
        <taxon>Ecdysozoa</taxon>
        <taxon>Arthropoda</taxon>
        <taxon>Chelicerata</taxon>
        <taxon>Arachnida</taxon>
        <taxon>Acari</taxon>
        <taxon>Parasitiformes</taxon>
        <taxon>Ixodida</taxon>
        <taxon>Ixodoidea</taxon>
        <taxon>Ixodidae</taxon>
        <taxon>Haemaphysalinae</taxon>
        <taxon>Haemaphysalis</taxon>
    </lineage>
</organism>
<feature type="compositionally biased region" description="Acidic residues" evidence="2">
    <location>
        <begin position="148"/>
        <end position="158"/>
    </location>
</feature>
<dbReference type="OrthoDB" id="639027at2759"/>
<dbReference type="Pfam" id="PF12353">
    <property type="entry name" value="eIF3g"/>
    <property type="match status" value="1"/>
</dbReference>
<dbReference type="PANTHER" id="PTHR10352">
    <property type="entry name" value="EUKARYOTIC TRANSLATION INITIATION FACTOR 3 SUBUNIT G"/>
    <property type="match status" value="1"/>
</dbReference>
<dbReference type="InterPro" id="IPR035979">
    <property type="entry name" value="RBD_domain_sf"/>
</dbReference>
<proteinExistence type="predicted"/>
<dbReference type="VEuPathDB" id="VectorBase:HLOH_059214"/>
<evidence type="ECO:0000256" key="2">
    <source>
        <dbReference type="SAM" id="MobiDB-lite"/>
    </source>
</evidence>
<dbReference type="Proteomes" id="UP000821853">
    <property type="component" value="Chromosome 10"/>
</dbReference>
<evidence type="ECO:0008006" key="7">
    <source>
        <dbReference type="Google" id="ProtNLM"/>
    </source>
</evidence>
<feature type="domain" description="Eukaryotic translation initiation factor 3 subunit G N-terminal" evidence="4">
    <location>
        <begin position="233"/>
        <end position="296"/>
    </location>
</feature>
<reference evidence="5 6" key="1">
    <citation type="journal article" date="2020" name="Cell">
        <title>Large-Scale Comparative Analyses of Tick Genomes Elucidate Their Genetic Diversity and Vector Capacities.</title>
        <authorList>
            <consortium name="Tick Genome and Microbiome Consortium (TIGMIC)"/>
            <person name="Jia N."/>
            <person name="Wang J."/>
            <person name="Shi W."/>
            <person name="Du L."/>
            <person name="Sun Y."/>
            <person name="Zhan W."/>
            <person name="Jiang J.F."/>
            <person name="Wang Q."/>
            <person name="Zhang B."/>
            <person name="Ji P."/>
            <person name="Bell-Sakyi L."/>
            <person name="Cui X.M."/>
            <person name="Yuan T.T."/>
            <person name="Jiang B.G."/>
            <person name="Yang W.F."/>
            <person name="Lam T.T."/>
            <person name="Chang Q.C."/>
            <person name="Ding S.J."/>
            <person name="Wang X.J."/>
            <person name="Zhu J.G."/>
            <person name="Ruan X.D."/>
            <person name="Zhao L."/>
            <person name="Wei J.T."/>
            <person name="Ye R.Z."/>
            <person name="Que T.C."/>
            <person name="Du C.H."/>
            <person name="Zhou Y.H."/>
            <person name="Cheng J.X."/>
            <person name="Dai P.F."/>
            <person name="Guo W.B."/>
            <person name="Han X.H."/>
            <person name="Huang E.J."/>
            <person name="Li L.F."/>
            <person name="Wei W."/>
            <person name="Gao Y.C."/>
            <person name="Liu J.Z."/>
            <person name="Shao H.Z."/>
            <person name="Wang X."/>
            <person name="Wang C.C."/>
            <person name="Yang T.C."/>
            <person name="Huo Q.B."/>
            <person name="Li W."/>
            <person name="Chen H.Y."/>
            <person name="Chen S.E."/>
            <person name="Zhou L.G."/>
            <person name="Ni X.B."/>
            <person name="Tian J.H."/>
            <person name="Sheng Y."/>
            <person name="Liu T."/>
            <person name="Pan Y.S."/>
            <person name="Xia L.Y."/>
            <person name="Li J."/>
            <person name="Zhao F."/>
            <person name="Cao W.C."/>
        </authorList>
    </citation>
    <scope>NUCLEOTIDE SEQUENCE [LARGE SCALE GENOMIC DNA]</scope>
    <source>
        <strain evidence="5">HaeL-2018</strain>
    </source>
</reference>
<gene>
    <name evidence="5" type="ORF">HPB48_023146</name>
</gene>
<protein>
    <recommendedName>
        <fullName evidence="7">RRM domain-containing protein</fullName>
    </recommendedName>
</protein>